<organism evidence="3 4">
    <name type="scientific">Dacryopinax primogenitus (strain DJM 731)</name>
    <name type="common">Brown rot fungus</name>
    <dbReference type="NCBI Taxonomy" id="1858805"/>
    <lineage>
        <taxon>Eukaryota</taxon>
        <taxon>Fungi</taxon>
        <taxon>Dikarya</taxon>
        <taxon>Basidiomycota</taxon>
        <taxon>Agaricomycotina</taxon>
        <taxon>Dacrymycetes</taxon>
        <taxon>Dacrymycetales</taxon>
        <taxon>Dacrymycetaceae</taxon>
        <taxon>Dacryopinax</taxon>
    </lineage>
</organism>
<feature type="signal peptide" evidence="2">
    <location>
        <begin position="1"/>
        <end position="21"/>
    </location>
</feature>
<dbReference type="Proteomes" id="UP000030653">
    <property type="component" value="Unassembled WGS sequence"/>
</dbReference>
<keyword evidence="4" id="KW-1185">Reference proteome</keyword>
<dbReference type="EMBL" id="JH795861">
    <property type="protein sequence ID" value="EJU02548.1"/>
    <property type="molecule type" value="Genomic_DNA"/>
</dbReference>
<reference evidence="3 4" key="1">
    <citation type="journal article" date="2012" name="Science">
        <title>The Paleozoic origin of enzymatic lignin decomposition reconstructed from 31 fungal genomes.</title>
        <authorList>
            <person name="Floudas D."/>
            <person name="Binder M."/>
            <person name="Riley R."/>
            <person name="Barry K."/>
            <person name="Blanchette R.A."/>
            <person name="Henrissat B."/>
            <person name="Martinez A.T."/>
            <person name="Otillar R."/>
            <person name="Spatafora J.W."/>
            <person name="Yadav J.S."/>
            <person name="Aerts A."/>
            <person name="Benoit I."/>
            <person name="Boyd A."/>
            <person name="Carlson A."/>
            <person name="Copeland A."/>
            <person name="Coutinho P.M."/>
            <person name="de Vries R.P."/>
            <person name="Ferreira P."/>
            <person name="Findley K."/>
            <person name="Foster B."/>
            <person name="Gaskell J."/>
            <person name="Glotzer D."/>
            <person name="Gorecki P."/>
            <person name="Heitman J."/>
            <person name="Hesse C."/>
            <person name="Hori C."/>
            <person name="Igarashi K."/>
            <person name="Jurgens J.A."/>
            <person name="Kallen N."/>
            <person name="Kersten P."/>
            <person name="Kohler A."/>
            <person name="Kuees U."/>
            <person name="Kumar T.K.A."/>
            <person name="Kuo A."/>
            <person name="LaButti K."/>
            <person name="Larrondo L.F."/>
            <person name="Lindquist E."/>
            <person name="Ling A."/>
            <person name="Lombard V."/>
            <person name="Lucas S."/>
            <person name="Lundell T."/>
            <person name="Martin R."/>
            <person name="McLaughlin D.J."/>
            <person name="Morgenstern I."/>
            <person name="Morin E."/>
            <person name="Murat C."/>
            <person name="Nagy L.G."/>
            <person name="Nolan M."/>
            <person name="Ohm R.A."/>
            <person name="Patyshakuliyeva A."/>
            <person name="Rokas A."/>
            <person name="Ruiz-Duenas F.J."/>
            <person name="Sabat G."/>
            <person name="Salamov A."/>
            <person name="Samejima M."/>
            <person name="Schmutz J."/>
            <person name="Slot J.C."/>
            <person name="St John F."/>
            <person name="Stenlid J."/>
            <person name="Sun H."/>
            <person name="Sun S."/>
            <person name="Syed K."/>
            <person name="Tsang A."/>
            <person name="Wiebenga A."/>
            <person name="Young D."/>
            <person name="Pisabarro A."/>
            <person name="Eastwood D.C."/>
            <person name="Martin F."/>
            <person name="Cullen D."/>
            <person name="Grigoriev I.V."/>
            <person name="Hibbett D.S."/>
        </authorList>
    </citation>
    <scope>NUCLEOTIDE SEQUENCE [LARGE SCALE GENOMIC DNA]</scope>
    <source>
        <strain evidence="3 4">DJM-731 SS1</strain>
    </source>
</reference>
<dbReference type="AlphaFoldDB" id="M5GDM8"/>
<dbReference type="RefSeq" id="XP_040629442.1">
    <property type="nucleotide sequence ID" value="XM_040771085.1"/>
</dbReference>
<evidence type="ECO:0000256" key="1">
    <source>
        <dbReference type="SAM" id="MobiDB-lite"/>
    </source>
</evidence>
<protein>
    <submittedName>
        <fullName evidence="3">Uncharacterized protein</fullName>
    </submittedName>
</protein>
<evidence type="ECO:0000313" key="3">
    <source>
        <dbReference type="EMBL" id="EJU02548.1"/>
    </source>
</evidence>
<evidence type="ECO:0000313" key="4">
    <source>
        <dbReference type="Proteomes" id="UP000030653"/>
    </source>
</evidence>
<dbReference type="STRING" id="1858805.M5GDM8"/>
<dbReference type="OrthoDB" id="3247681at2759"/>
<evidence type="ECO:0000256" key="2">
    <source>
        <dbReference type="SAM" id="SignalP"/>
    </source>
</evidence>
<accession>M5GDM8</accession>
<dbReference type="HOGENOM" id="CLU_581421_0_0_1"/>
<gene>
    <name evidence="3" type="ORF">DACRYDRAFT_15243</name>
</gene>
<name>M5GDM8_DACPD</name>
<feature type="chain" id="PRO_5004067638" evidence="2">
    <location>
        <begin position="22"/>
        <end position="470"/>
    </location>
</feature>
<feature type="region of interest" description="Disordered" evidence="1">
    <location>
        <begin position="447"/>
        <end position="470"/>
    </location>
</feature>
<sequence length="470" mass="51890">MTKPHCLFLGLAIALLMHVKKLQWKTRSEIMTVNGAKHVLAQEQLLELKLVLGNMLEDIAQETSLSHAAVDGYFKGHHTGYKCMNEGPKWQQSKPFETYVIRRPPKFETIIRGKKQTQLMCRKPLSVMSAVKDYAPPAFFGTMLSKLFFEDVFRQKNWSLPMNHIVPAEEPRCASGDAAAKMQYKKFGQVVEDKYKLMLHGQPLDELKNLSDISSMLLLSQVHAALINGLCFFEVMNENELEIQSQCLEQELEQGRKRRVQAMEVAQLEGRGARPLKRRCVANNMDQGQRALPNVNTHLPLPPPMQGATVPTMALQQTALPRPASHTTLPPPLTYVQVICLAPGMSVKDQVLDQAPWALPLDPDSAGSQPLSTELQPPALDLDLDLGLYEAPAQLVLDLDEGLDNAPTQHAPEESGLTGQMDASSVTALLDTDGEVATGGELEWMLLLDTNDESAGDGQADPAPEPVLQP</sequence>
<dbReference type="GeneID" id="63686147"/>
<proteinExistence type="predicted"/>
<keyword evidence="2" id="KW-0732">Signal</keyword>